<keyword evidence="4 9" id="KW-0812">Transmembrane</keyword>
<dbReference type="RefSeq" id="WP_068498043.1">
    <property type="nucleotide sequence ID" value="NZ_LWQU01000104.1"/>
</dbReference>
<dbReference type="InterPro" id="IPR039421">
    <property type="entry name" value="Type_1_exporter"/>
</dbReference>
<dbReference type="InterPro" id="IPR011527">
    <property type="entry name" value="ABC1_TM_dom"/>
</dbReference>
<dbReference type="InterPro" id="IPR003593">
    <property type="entry name" value="AAA+_ATPase"/>
</dbReference>
<evidence type="ECO:0008006" key="14">
    <source>
        <dbReference type="Google" id="ProtNLM"/>
    </source>
</evidence>
<evidence type="ECO:0000256" key="6">
    <source>
        <dbReference type="ARBA" id="ARBA00022840"/>
    </source>
</evidence>
<dbReference type="PANTHER" id="PTHR24221">
    <property type="entry name" value="ATP-BINDING CASSETTE SUB-FAMILY B"/>
    <property type="match status" value="1"/>
</dbReference>
<evidence type="ECO:0000256" key="1">
    <source>
        <dbReference type="ARBA" id="ARBA00004651"/>
    </source>
</evidence>
<evidence type="ECO:0000259" key="11">
    <source>
        <dbReference type="PROSITE" id="PS50929"/>
    </source>
</evidence>
<comment type="subcellular location">
    <subcellularLocation>
        <location evidence="1">Cell membrane</location>
        <topology evidence="1">Multi-pass membrane protein</topology>
    </subcellularLocation>
</comment>
<dbReference type="Proteomes" id="UP000078543">
    <property type="component" value="Unassembled WGS sequence"/>
</dbReference>
<dbReference type="GO" id="GO:0005524">
    <property type="term" value="F:ATP binding"/>
    <property type="evidence" value="ECO:0007669"/>
    <property type="project" value="UniProtKB-KW"/>
</dbReference>
<keyword evidence="13" id="KW-1185">Reference proteome</keyword>
<evidence type="ECO:0000313" key="12">
    <source>
        <dbReference type="EMBL" id="OAN55015.1"/>
    </source>
</evidence>
<keyword evidence="3" id="KW-1003">Cell membrane</keyword>
<dbReference type="PANTHER" id="PTHR24221:SF654">
    <property type="entry name" value="ATP-BINDING CASSETTE SUB-FAMILY B MEMBER 6"/>
    <property type="match status" value="1"/>
</dbReference>
<evidence type="ECO:0000256" key="5">
    <source>
        <dbReference type="ARBA" id="ARBA00022741"/>
    </source>
</evidence>
<dbReference type="GO" id="GO:0005886">
    <property type="term" value="C:plasma membrane"/>
    <property type="evidence" value="ECO:0007669"/>
    <property type="project" value="UniProtKB-SubCell"/>
</dbReference>
<evidence type="ECO:0000313" key="13">
    <source>
        <dbReference type="Proteomes" id="UP000078543"/>
    </source>
</evidence>
<keyword evidence="7 9" id="KW-1133">Transmembrane helix</keyword>
<keyword evidence="5" id="KW-0547">Nucleotide-binding</keyword>
<comment type="caution">
    <text evidence="12">The sequence shown here is derived from an EMBL/GenBank/DDBJ whole genome shotgun (WGS) entry which is preliminary data.</text>
</comment>
<dbReference type="Pfam" id="PF00664">
    <property type="entry name" value="ABC_membrane"/>
    <property type="match status" value="1"/>
</dbReference>
<evidence type="ECO:0000256" key="4">
    <source>
        <dbReference type="ARBA" id="ARBA00022692"/>
    </source>
</evidence>
<feature type="transmembrane region" description="Helical" evidence="9">
    <location>
        <begin position="299"/>
        <end position="320"/>
    </location>
</feature>
<feature type="domain" description="ABC transmembrane type-1" evidence="11">
    <location>
        <begin position="24"/>
        <end position="310"/>
    </location>
</feature>
<dbReference type="Gene3D" id="1.20.1560.10">
    <property type="entry name" value="ABC transporter type 1, transmembrane domain"/>
    <property type="match status" value="1"/>
</dbReference>
<feature type="domain" description="ABC transporter" evidence="10">
    <location>
        <begin position="362"/>
        <end position="597"/>
    </location>
</feature>
<feature type="transmembrane region" description="Helical" evidence="9">
    <location>
        <begin position="183"/>
        <end position="200"/>
    </location>
</feature>
<evidence type="ECO:0000256" key="2">
    <source>
        <dbReference type="ARBA" id="ARBA00022448"/>
    </source>
</evidence>
<sequence length="602" mass="65537">MKGLIRAVRDSIGLLPAGCARRLWLLIPLMGVSAVFEMVGLGLILPLVNAIAVPDQPLHLPFAHRLGVLGEVNGEEIVLPLAIAVALFYLLKNGLLLFAAWVENSIIMDAVARGASQLMRTYMTASYVFHLKHNSAELIRNINLACDDVFRGVLKPFMRLVAEGMIVVGIFTVLVLTDPVVTVAMGLFLGSVLAFFYVVTHRRITSGGRRSQALHAVILQGLNQSLGGFKEVRVRRCEPFFVDAFVRLRHEMSQIQVFNQTIVEVPRLTIETLLVFAFVVAVVMVRARGGVTVEVLPLLALYALAGFRLMPTFNKLVLYLNTIRFNIPAMNNVLAHHRGLEAAAAAAPSPAGEGRLAMQREVRVDALSYTYPGAERPSLDHIDLTIARGQSIGLVGGSGAGKTTLADIILGLLEPQSGRLLVDGAPVADIAAWQRSLGYVPQFIYLLDDSVRRNVAIGLADDAIDDAAVWRALEQSRLADFIRKLPQGLDTMLGENGSLLSGGQRQRIGIARALYHQPQLLVLDEATSALDNATEREVSAAIEELTGQVTLVIIAHRLSTVRKCDLLYLLDHGRVVESGTFLELSSRSPAFRAMLDHDPAVV</sequence>
<evidence type="ECO:0000256" key="3">
    <source>
        <dbReference type="ARBA" id="ARBA00022475"/>
    </source>
</evidence>
<feature type="transmembrane region" description="Helical" evidence="9">
    <location>
        <begin position="77"/>
        <end position="102"/>
    </location>
</feature>
<dbReference type="GO" id="GO:0034040">
    <property type="term" value="F:ATPase-coupled lipid transmembrane transporter activity"/>
    <property type="evidence" value="ECO:0007669"/>
    <property type="project" value="TreeGrafter"/>
</dbReference>
<organism evidence="12 13">
    <name type="scientific">Magnetospirillum moscoviense</name>
    <dbReference type="NCBI Taxonomy" id="1437059"/>
    <lineage>
        <taxon>Bacteria</taxon>
        <taxon>Pseudomonadati</taxon>
        <taxon>Pseudomonadota</taxon>
        <taxon>Alphaproteobacteria</taxon>
        <taxon>Rhodospirillales</taxon>
        <taxon>Rhodospirillaceae</taxon>
        <taxon>Magnetospirillum</taxon>
    </lineage>
</organism>
<keyword evidence="8 9" id="KW-0472">Membrane</keyword>
<gene>
    <name evidence="12" type="ORF">A6A05_00195</name>
</gene>
<evidence type="ECO:0000256" key="8">
    <source>
        <dbReference type="ARBA" id="ARBA00023136"/>
    </source>
</evidence>
<feature type="transmembrane region" description="Helical" evidence="9">
    <location>
        <begin position="23"/>
        <end position="48"/>
    </location>
</feature>
<dbReference type="InterPro" id="IPR027417">
    <property type="entry name" value="P-loop_NTPase"/>
</dbReference>
<evidence type="ECO:0000256" key="9">
    <source>
        <dbReference type="SAM" id="Phobius"/>
    </source>
</evidence>
<evidence type="ECO:0000259" key="10">
    <source>
        <dbReference type="PROSITE" id="PS50893"/>
    </source>
</evidence>
<dbReference type="InterPro" id="IPR036640">
    <property type="entry name" value="ABC1_TM_sf"/>
</dbReference>
<dbReference type="GO" id="GO:0016887">
    <property type="term" value="F:ATP hydrolysis activity"/>
    <property type="evidence" value="ECO:0007669"/>
    <property type="project" value="InterPro"/>
</dbReference>
<dbReference type="EMBL" id="LWQU01000104">
    <property type="protein sequence ID" value="OAN55015.1"/>
    <property type="molecule type" value="Genomic_DNA"/>
</dbReference>
<dbReference type="SMART" id="SM00382">
    <property type="entry name" value="AAA"/>
    <property type="match status" value="1"/>
</dbReference>
<protein>
    <recommendedName>
        <fullName evidence="14">ABC transporter ATP-binding protein</fullName>
    </recommendedName>
</protein>
<dbReference type="GO" id="GO:0140359">
    <property type="term" value="F:ABC-type transporter activity"/>
    <property type="evidence" value="ECO:0007669"/>
    <property type="project" value="InterPro"/>
</dbReference>
<dbReference type="SUPFAM" id="SSF90123">
    <property type="entry name" value="ABC transporter transmembrane region"/>
    <property type="match status" value="1"/>
</dbReference>
<dbReference type="InterPro" id="IPR017871">
    <property type="entry name" value="ABC_transporter-like_CS"/>
</dbReference>
<reference evidence="12 13" key="1">
    <citation type="submission" date="2016-04" db="EMBL/GenBank/DDBJ databases">
        <title>Draft genome sequence of freshwater magnetotactic bacteria Magnetospirillum marisnigri SP-1 and Magnetospirillum moscoviense BB-1.</title>
        <authorList>
            <person name="Koziaeva V."/>
            <person name="Dziuba M.V."/>
            <person name="Ivanov T.M."/>
            <person name="Kuznetsov B."/>
            <person name="Grouzdev D.S."/>
        </authorList>
    </citation>
    <scope>NUCLEOTIDE SEQUENCE [LARGE SCALE GENOMIC DNA]</scope>
    <source>
        <strain evidence="12 13">BB-1</strain>
    </source>
</reference>
<name>A0A178MYB3_9PROT</name>
<proteinExistence type="predicted"/>
<dbReference type="PROSITE" id="PS50929">
    <property type="entry name" value="ABC_TM1F"/>
    <property type="match status" value="1"/>
</dbReference>
<keyword evidence="6" id="KW-0067">ATP-binding</keyword>
<dbReference type="Pfam" id="PF00005">
    <property type="entry name" value="ABC_tran"/>
    <property type="match status" value="1"/>
</dbReference>
<dbReference type="InterPro" id="IPR003439">
    <property type="entry name" value="ABC_transporter-like_ATP-bd"/>
</dbReference>
<feature type="transmembrane region" description="Helical" evidence="9">
    <location>
        <begin position="160"/>
        <end position="177"/>
    </location>
</feature>
<evidence type="ECO:0000256" key="7">
    <source>
        <dbReference type="ARBA" id="ARBA00022989"/>
    </source>
</evidence>
<dbReference type="Gene3D" id="3.40.50.300">
    <property type="entry name" value="P-loop containing nucleotide triphosphate hydrolases"/>
    <property type="match status" value="1"/>
</dbReference>
<keyword evidence="2" id="KW-0813">Transport</keyword>
<dbReference type="PROSITE" id="PS00211">
    <property type="entry name" value="ABC_TRANSPORTER_1"/>
    <property type="match status" value="1"/>
</dbReference>
<dbReference type="PROSITE" id="PS50893">
    <property type="entry name" value="ABC_TRANSPORTER_2"/>
    <property type="match status" value="1"/>
</dbReference>
<accession>A0A178MYB3</accession>
<dbReference type="AlphaFoldDB" id="A0A178MYB3"/>
<dbReference type="STRING" id="1437059.A6A05_00195"/>
<dbReference type="FunFam" id="3.40.50.300:FF:000854">
    <property type="entry name" value="Multidrug ABC transporter ATP-binding protein"/>
    <property type="match status" value="1"/>
</dbReference>
<dbReference type="SUPFAM" id="SSF52540">
    <property type="entry name" value="P-loop containing nucleoside triphosphate hydrolases"/>
    <property type="match status" value="1"/>
</dbReference>